<accession>C1E5B9</accession>
<feature type="compositionally biased region" description="Basic residues" evidence="1">
    <location>
        <begin position="875"/>
        <end position="890"/>
    </location>
</feature>
<feature type="compositionally biased region" description="Low complexity" evidence="1">
    <location>
        <begin position="598"/>
        <end position="609"/>
    </location>
</feature>
<gene>
    <name evidence="2" type="ORF">MICPUN_57543</name>
</gene>
<name>C1E5B9_MICCC</name>
<feature type="region of interest" description="Disordered" evidence="1">
    <location>
        <begin position="137"/>
        <end position="177"/>
    </location>
</feature>
<dbReference type="Proteomes" id="UP000002009">
    <property type="component" value="Chromosome 4"/>
</dbReference>
<organism evidence="2 3">
    <name type="scientific">Micromonas commoda (strain RCC299 / NOUM17 / CCMP2709)</name>
    <name type="common">Picoplanktonic green alga</name>
    <dbReference type="NCBI Taxonomy" id="296587"/>
    <lineage>
        <taxon>Eukaryota</taxon>
        <taxon>Viridiplantae</taxon>
        <taxon>Chlorophyta</taxon>
        <taxon>Mamiellophyceae</taxon>
        <taxon>Mamiellales</taxon>
        <taxon>Mamiellaceae</taxon>
        <taxon>Micromonas</taxon>
    </lineage>
</organism>
<dbReference type="RefSeq" id="XP_002501230.1">
    <property type="nucleotide sequence ID" value="XM_002501184.1"/>
</dbReference>
<reference evidence="2 3" key="1">
    <citation type="journal article" date="2009" name="Science">
        <title>Green evolution and dynamic adaptations revealed by genomes of the marine picoeukaryotes Micromonas.</title>
        <authorList>
            <person name="Worden A.Z."/>
            <person name="Lee J.H."/>
            <person name="Mock T."/>
            <person name="Rouze P."/>
            <person name="Simmons M.P."/>
            <person name="Aerts A.L."/>
            <person name="Allen A.E."/>
            <person name="Cuvelier M.L."/>
            <person name="Derelle E."/>
            <person name="Everett M.V."/>
            <person name="Foulon E."/>
            <person name="Grimwood J."/>
            <person name="Gundlach H."/>
            <person name="Henrissat B."/>
            <person name="Napoli C."/>
            <person name="McDonald S.M."/>
            <person name="Parker M.S."/>
            <person name="Rombauts S."/>
            <person name="Salamov A."/>
            <person name="Von Dassow P."/>
            <person name="Badger J.H."/>
            <person name="Coutinho P.M."/>
            <person name="Demir E."/>
            <person name="Dubchak I."/>
            <person name="Gentemann C."/>
            <person name="Eikrem W."/>
            <person name="Gready J.E."/>
            <person name="John U."/>
            <person name="Lanier W."/>
            <person name="Lindquist E.A."/>
            <person name="Lucas S."/>
            <person name="Mayer K.F."/>
            <person name="Moreau H."/>
            <person name="Not F."/>
            <person name="Otillar R."/>
            <person name="Panaud O."/>
            <person name="Pangilinan J."/>
            <person name="Paulsen I."/>
            <person name="Piegu B."/>
            <person name="Poliakov A."/>
            <person name="Robbens S."/>
            <person name="Schmutz J."/>
            <person name="Toulza E."/>
            <person name="Wyss T."/>
            <person name="Zelensky A."/>
            <person name="Zhou K."/>
            <person name="Armbrust E.V."/>
            <person name="Bhattacharya D."/>
            <person name="Goodenough U.W."/>
            <person name="Van de Peer Y."/>
            <person name="Grigoriev I.V."/>
        </authorList>
    </citation>
    <scope>NUCLEOTIDE SEQUENCE [LARGE SCALE GENOMIC DNA]</scope>
    <source>
        <strain evidence="3">RCC299 / NOUM17</strain>
    </source>
</reference>
<dbReference type="EMBL" id="CP001325">
    <property type="protein sequence ID" value="ACO62488.1"/>
    <property type="molecule type" value="Genomic_DNA"/>
</dbReference>
<sequence>MAPWRPASAASPYRHAVSPARSHVSTESSDPYRLSESATRTSNDAYGDYHEIEKIMRRERQENDRMQAQKAELKEAERRAFVAERRAEAAERAAAERAREADAEVAVAEEVATQAVVANRDARRALEAARAEVEGYRQTLSEMGTPPASPLSARSIRASPHASPHRPDDAAIPHQPASPVQPAKIAELVNALAQADAKAERHRVIADGLRVDLDAAAAALDVERGARLAAETQLAAHEQKRMDAIERLLRRAKDGAALRSDVATPTRASRDIIAGALTPNDSHDVASAAAAAPAAPALTRAEEDLVALEREHAIELDHLRKQLMKSKAETDATRRALDAARAAEEAAVLERDAAAMAGAVAERDLALLERGRVGREGRRALRRVLEELDAIERRSAGIYKVAASAIDLNRRMCEAIEAMPVRSGRWLGNGSSDDDEDANEGDPVGFAAVDEGVERTWRVGRDVLQEAWHHTRGEMRTLRREARTLGAQLERAALAEVRAVATASMYRSHDSRLSSDFDKGFAVGNRLAAIEVNRRDGRSGPDSARSSWESRTFAPATTKTRSRPETAARRSNEVRTSEEVRRSAEVRRSVSRDRLHSRASSARSSAATSIALESHRRGRTTTHRPGSSRTAARSPSASPARMGSVRSSAVGSIASAGFQSQSQSPSSFGGAGATRRSRSVPRGGGAMSSSADRSGRSPAAKRRVFPESPGRSVGRARSASAGRTVPIASPVAAYIRGEAPANARPEPRRRGLTAGDYSDASRSKSPGSGKERLKNVILRRGPAGEPRPRDGKTPSQRLAEIQAQRRIPAPSKGKTGRGLATSARPSSAPGTRDSSESRFAKSPARSPAKYLRKGGAYEVASRYKSPKGKVDLMPAHRHRSPRKPQGRYAL</sequence>
<feature type="compositionally biased region" description="Basic and acidic residues" evidence="1">
    <location>
        <begin position="47"/>
        <end position="78"/>
    </location>
</feature>
<dbReference type="InParanoid" id="C1E5B9"/>
<feature type="compositionally biased region" description="Basic and acidic residues" evidence="1">
    <location>
        <begin position="562"/>
        <end position="596"/>
    </location>
</feature>
<feature type="compositionally biased region" description="Low complexity" evidence="1">
    <location>
        <begin position="623"/>
        <end position="641"/>
    </location>
</feature>
<dbReference type="KEGG" id="mis:MICPUN_57543"/>
<dbReference type="GeneID" id="8242892"/>
<keyword evidence="3" id="KW-1185">Reference proteome</keyword>
<feature type="compositionally biased region" description="Polar residues" evidence="1">
    <location>
        <begin position="544"/>
        <end position="559"/>
    </location>
</feature>
<dbReference type="AlphaFoldDB" id="C1E5B9"/>
<feature type="compositionally biased region" description="Low complexity" evidence="1">
    <location>
        <begin position="651"/>
        <end position="668"/>
    </location>
</feature>
<feature type="region of interest" description="Disordered" evidence="1">
    <location>
        <begin position="534"/>
        <end position="890"/>
    </location>
</feature>
<protein>
    <submittedName>
        <fullName evidence="2">Uncharacterized protein</fullName>
    </submittedName>
</protein>
<evidence type="ECO:0000256" key="1">
    <source>
        <dbReference type="SAM" id="MobiDB-lite"/>
    </source>
</evidence>
<evidence type="ECO:0000313" key="3">
    <source>
        <dbReference type="Proteomes" id="UP000002009"/>
    </source>
</evidence>
<evidence type="ECO:0000313" key="2">
    <source>
        <dbReference type="EMBL" id="ACO62488.1"/>
    </source>
</evidence>
<feature type="region of interest" description="Disordered" evidence="1">
    <location>
        <begin position="1"/>
        <end position="78"/>
    </location>
</feature>
<proteinExistence type="predicted"/>